<feature type="compositionally biased region" description="Basic residues" evidence="10">
    <location>
        <begin position="2194"/>
        <end position="2203"/>
    </location>
</feature>
<feature type="coiled-coil region" evidence="9">
    <location>
        <begin position="108"/>
        <end position="211"/>
    </location>
</feature>
<dbReference type="InterPro" id="IPR050405">
    <property type="entry name" value="Intermediate_filament"/>
</dbReference>
<feature type="compositionally biased region" description="Polar residues" evidence="10">
    <location>
        <begin position="2408"/>
        <end position="2432"/>
    </location>
</feature>
<keyword evidence="6 11" id="KW-0472">Membrane</keyword>
<keyword evidence="3" id="KW-0403">Intermediate filament</keyword>
<dbReference type="GO" id="GO:0005640">
    <property type="term" value="C:nuclear outer membrane"/>
    <property type="evidence" value="ECO:0007669"/>
    <property type="project" value="UniProtKB-SubCell"/>
</dbReference>
<feature type="coiled-coil region" evidence="9">
    <location>
        <begin position="370"/>
        <end position="404"/>
    </location>
</feature>
<dbReference type="SUPFAM" id="SSF64593">
    <property type="entry name" value="Intermediate filament protein, coiled coil region"/>
    <property type="match status" value="2"/>
</dbReference>
<feature type="region of interest" description="Disordered" evidence="10">
    <location>
        <begin position="1203"/>
        <end position="1224"/>
    </location>
</feature>
<feature type="region of interest" description="Disordered" evidence="10">
    <location>
        <begin position="1169"/>
        <end position="1188"/>
    </location>
</feature>
<feature type="compositionally biased region" description="Basic and acidic residues" evidence="10">
    <location>
        <begin position="1492"/>
        <end position="1513"/>
    </location>
</feature>
<evidence type="ECO:0000256" key="3">
    <source>
        <dbReference type="ARBA" id="ARBA00022754"/>
    </source>
</evidence>
<feature type="region of interest" description="Disordered" evidence="10">
    <location>
        <begin position="1587"/>
        <end position="1639"/>
    </location>
</feature>
<feature type="compositionally biased region" description="Basic and acidic residues" evidence="10">
    <location>
        <begin position="1540"/>
        <end position="1549"/>
    </location>
</feature>
<feature type="domain" description="KASH" evidence="12">
    <location>
        <begin position="2563"/>
        <end position="2627"/>
    </location>
</feature>
<feature type="region of interest" description="Disordered" evidence="10">
    <location>
        <begin position="1764"/>
        <end position="1792"/>
    </location>
</feature>
<dbReference type="EMBL" id="OV696687">
    <property type="protein sequence ID" value="CAH1252602.1"/>
    <property type="molecule type" value="Genomic_DNA"/>
</dbReference>
<evidence type="ECO:0000256" key="11">
    <source>
        <dbReference type="SAM" id="Phobius"/>
    </source>
</evidence>
<feature type="compositionally biased region" description="Basic residues" evidence="10">
    <location>
        <begin position="425"/>
        <end position="441"/>
    </location>
</feature>
<feature type="compositionally biased region" description="Low complexity" evidence="10">
    <location>
        <begin position="1171"/>
        <end position="1186"/>
    </location>
</feature>
<dbReference type="Pfam" id="PF00038">
    <property type="entry name" value="Filament"/>
    <property type="match status" value="1"/>
</dbReference>
<feature type="region of interest" description="Disordered" evidence="10">
    <location>
        <begin position="1903"/>
        <end position="1927"/>
    </location>
</feature>
<feature type="compositionally biased region" description="Low complexity" evidence="10">
    <location>
        <begin position="12"/>
        <end position="26"/>
    </location>
</feature>
<keyword evidence="5 9" id="KW-0175">Coiled coil</keyword>
<evidence type="ECO:0000259" key="12">
    <source>
        <dbReference type="SMART" id="SM01249"/>
    </source>
</evidence>
<feature type="transmembrane region" description="Helical" evidence="11">
    <location>
        <begin position="2569"/>
        <end position="2589"/>
    </location>
</feature>
<keyword evidence="4 11" id="KW-1133">Transmembrane helix</keyword>
<feature type="compositionally biased region" description="Low complexity" evidence="10">
    <location>
        <begin position="35"/>
        <end position="57"/>
    </location>
</feature>
<evidence type="ECO:0000256" key="5">
    <source>
        <dbReference type="ARBA" id="ARBA00023054"/>
    </source>
</evidence>
<feature type="coiled-coil region" evidence="9">
    <location>
        <begin position="253"/>
        <end position="320"/>
    </location>
</feature>
<evidence type="ECO:0000256" key="9">
    <source>
        <dbReference type="SAM" id="Coils"/>
    </source>
</evidence>
<dbReference type="GO" id="GO:0005882">
    <property type="term" value="C:intermediate filament"/>
    <property type="evidence" value="ECO:0007669"/>
    <property type="project" value="UniProtKB-KW"/>
</dbReference>
<dbReference type="OrthoDB" id="10041261at2759"/>
<evidence type="ECO:0000256" key="2">
    <source>
        <dbReference type="ARBA" id="ARBA00022692"/>
    </source>
</evidence>
<dbReference type="Pfam" id="PF10541">
    <property type="entry name" value="KASH"/>
    <property type="match status" value="1"/>
</dbReference>
<evidence type="ECO:0000313" key="14">
    <source>
        <dbReference type="Proteomes" id="UP000838412"/>
    </source>
</evidence>
<dbReference type="Proteomes" id="UP000838412">
    <property type="component" value="Chromosome 2"/>
</dbReference>
<feature type="region of interest" description="Disordered" evidence="10">
    <location>
        <begin position="1491"/>
        <end position="1557"/>
    </location>
</feature>
<evidence type="ECO:0000256" key="7">
    <source>
        <dbReference type="ARBA" id="ARBA00023242"/>
    </source>
</evidence>
<organism evidence="13 14">
    <name type="scientific">Branchiostoma lanceolatum</name>
    <name type="common">Common lancelet</name>
    <name type="synonym">Amphioxus lanceolatum</name>
    <dbReference type="NCBI Taxonomy" id="7740"/>
    <lineage>
        <taxon>Eukaryota</taxon>
        <taxon>Metazoa</taxon>
        <taxon>Chordata</taxon>
        <taxon>Cephalochordata</taxon>
        <taxon>Leptocardii</taxon>
        <taxon>Amphioxiformes</taxon>
        <taxon>Branchiostomatidae</taxon>
        <taxon>Branchiostoma</taxon>
    </lineage>
</organism>
<sequence>MSATDNTDSMEDSATSASVVTSFTSSDADDEGLGTTTYSVSTSTSDAESTASSSTVTEVRHKRYVVTSSTGRLSSIPAGDPVGPEPPSAPTADIVALNARFMYYVDRVRFLEQENRTLRHSVTELEIRSVSPEMYRTFQQEIDRGRQKVSDLNAERSHLQVEVQRLEREMRAFNYKVFEESKSRKEAVRELEKLKTELYETKKAYKDAQDNLRLKAQEQDFKTRTHEQDDISSSTCSAPGSVQGGPVPPGQEVNEVRKEVLNISLELEKLRNENTKVEIDILGTKGELQQYITGSEFEGNAQLEADVRQVEHSLTAARLQNRQVGIDILEAQEELQLYITGSEGNSQLQAEVHQVSHNASTEVTQYVSMLEKREVELETLHHSLQEQREEYEKLMHMKLDLELALKHHGLDYTTIQYDVHDWSPSHHRSSTPKGTPIRRRPLRDMDHSNKKRKTEHPSSADGSFLADEAALYVSAEGGGSASFATGQPQTRTPHADVGGASAVLGSAAEGRAGFPAPGTVGLYQADSVTLSPSDQPVGSPVSASALPVAAAVSAPALVLLPSGQYMAVDSSSGGASTTLRGTTTTVVTSTTAATSAIAVTSAISVTSAITVTSSAEVTSIPTVYSLAAAQVGTTVTSNTSSPLAPTTEAIMVAAPELAGPQRLLLPSGEYVVVDSTGKSTTVTGSIGTTVVTGTNSTVPSLVMSDVEKVSVSELVGPKRVLLPSGEYMVVDSTGGSTSLSTDYGTTVTPGTSSTASVSNVGEVEKVVESELVGPKRALLPSGEYIVVDSTGKSSTFVTNTTTGTVGGVTPVAGGTGTIASMTPVAGDTGTIGGVTPVAGGTVTIGGATPVAGGTGTIASMTPVAGGTGTIASMTPVAGDTGTIGGVTPVAGGTVTIGGVTPVAGGTGTIGGVTPDVGGTGTIGGVTPEVGGIGTIGGVTPVAGGTGTIGEVTPNVGSTGTIGGVTPVGNGTNTTIGVTLGTGTTAAVTSIVSGAGTVSGVTEVDMAGTGTTVESVTLMGKVESVPVPGLSGPERIITPSGEYTMSSPDRSGGVIDGASTTVVSAKDVGEITTAGYAAVADTNMGTAIATSTTYSTTVASTTTLGETVKVSSSVSPNEMRTVMSTNSAESRDVMPSPHFDVPDTPFHKGTPDLALSASASTVVQYPQTPQAGTVVSGSGTPGSNTGTFRIGEGYGVVTNVVRSPQTPQAGTAGPDPATQGSNTAASRIGEGYGVITSVVATEGKTVETASGQARPLEGASVRGGATADGTKIAVVAASVAGAGVQQGFNGGKQGTYSKIVTGDSLVEAPQVSGLLSADVTEPVVECMSTLSNAPGACSINIDTSNAHKVTERKRETPFAGADDTTAPGDGQADAVTDTELAGESFSSTVAVAGSYVDVDGSINAPVVSAFIEECVSGESSVLLDGACYQGVSLDRAVQAATACVHLAAVAKAGVSSFIVRPEDENLDSAHGIGDIARPGDEVPVSAYGIGDIARSDDENPDRGHDIGDIARPVDEVPDSTNGIGDNVTLYTENPDSAHGIGDIDRPKDEVPDSAYGTGDIVRSDAETFDSVYSISDIVRSDDEIPDSAHGIGDDVMPEDEVPNSAHGIGDDVMPEDESPDSAQGIGDFFRPEDENPDTAHGIGDFVRPEDEVPDSAHGIGDIVRLEDEEPDSAHDIGDDAPSTKMKDDTKNKDIAEPAPPALCPTSGVTVTLSEVSTDATSRALVVATSTDVIETKTVVPATSQAVGSEVYKSGGHSGCVISESYTIDESSSRQQTRLSQTNGTAGGGGDGQLAMAESHAVDAPGLSGPRRVLTASGEYVVASATSTVRHSGEAGDTTMGMTFDQTTTTVRDEDRPGLSGPNRVLTASGEYVIEDQTTVTTEDRSGFSGPRRVLTASGEYVVVTSSSEDQTTTSTVTTEDRPGLSGPKRVLTASGEYVIAASSEEQTTTSLVTAEDRPGLSGPKCVLTASGEYVAVTSSSEDQTTTTTVQAEDSPGLSGPKRVLTASGEYVLMSSENQTTTTTVTTEDRPGLSGPKRVLTASGEYVVMSSADQTATTVQAEDRPGLSGPNRVLTASGEYVVEDQTTTSTVTTEDRSGLSGPKRVLTASGEYVVVTSSSEHQTATTTKGGVSTEQVKRVAGARGGGTGGYLGTDDVDGTRVTSGGYVVESSAEQRVRKGGEGTQKYSMGLTETTTTKKRRSKAGKGHAEGSTSYSLHQETQTTNLKVDGSRDDVDYKQDEKVGVVGHAQLDVTNWSSVSPVFNEKTGDLATNDRATYDVAPSDVATTLVATADVSQKEDGKISGVSVTIKNDRDAQRGNSQEENVVTTHYLGNEPLVKDDFEERGMSGRKITQDRTATEAISFSGDTQMGVQMWGKFPTTQAQTVQDTLDASPTKSGWWRFFGRQSTVKTTGLTSPSLQHDVTSQRASGFQQLEPNFWGKSLGRENKRTDQDEMDASSSKSGWWRFFSRQSTTSSTTHSSQSAQRDVTSHSASGMTQLGSNSWGKTVRRETTLMRGIDETDTTTVSTSAVTSTESNVTSGSKTTAEKGAYLVDGSGKASRTCFARIGRLCVWLLPLLFLLLLLFFLLSSLLPGGMLGMFLGWERGSCHLQNSFRQSWRFMLKHRSPPPI</sequence>
<feature type="region of interest" description="Disordered" evidence="10">
    <location>
        <begin position="2408"/>
        <end position="2455"/>
    </location>
</feature>
<feature type="region of interest" description="Disordered" evidence="10">
    <location>
        <begin position="2139"/>
        <end position="2230"/>
    </location>
</feature>
<feature type="region of interest" description="Disordered" evidence="10">
    <location>
        <begin position="1662"/>
        <end position="1701"/>
    </location>
</feature>
<comment type="subcellular location">
    <subcellularLocation>
        <location evidence="8">Nucleus outer membrane</location>
        <topology evidence="8">Single-pass type IV membrane protein</topology>
    </subcellularLocation>
</comment>
<name>A0A8J9ZF91_BRALA</name>
<dbReference type="GO" id="GO:0045109">
    <property type="term" value="P:intermediate filament organization"/>
    <property type="evidence" value="ECO:0007669"/>
    <property type="project" value="TreeGrafter"/>
</dbReference>
<feature type="region of interest" description="Disordered" evidence="10">
    <location>
        <begin position="1"/>
        <end position="89"/>
    </location>
</feature>
<feature type="compositionally biased region" description="Low complexity" evidence="10">
    <location>
        <begin position="1903"/>
        <end position="1916"/>
    </location>
</feature>
<dbReference type="InterPro" id="IPR012315">
    <property type="entry name" value="KASH"/>
</dbReference>
<evidence type="ECO:0000256" key="10">
    <source>
        <dbReference type="SAM" id="MobiDB-lite"/>
    </source>
</evidence>
<evidence type="ECO:0000256" key="8">
    <source>
        <dbReference type="ARBA" id="ARBA00046312"/>
    </source>
</evidence>
<reference evidence="13" key="1">
    <citation type="submission" date="2022-01" db="EMBL/GenBank/DDBJ databases">
        <authorList>
            <person name="Braso-Vives M."/>
        </authorList>
    </citation>
    <scope>NUCLEOTIDE SEQUENCE</scope>
</reference>
<keyword evidence="2 11" id="KW-0812">Transmembrane</keyword>
<feature type="compositionally biased region" description="Polar residues" evidence="10">
    <location>
        <begin position="1517"/>
        <end position="1533"/>
    </location>
</feature>
<feature type="compositionally biased region" description="Low complexity" evidence="10">
    <location>
        <begin position="239"/>
        <end position="253"/>
    </location>
</feature>
<dbReference type="GO" id="GO:0005737">
    <property type="term" value="C:cytoplasm"/>
    <property type="evidence" value="ECO:0007669"/>
    <property type="project" value="TreeGrafter"/>
</dbReference>
<evidence type="ECO:0000313" key="13">
    <source>
        <dbReference type="EMBL" id="CAH1252602.1"/>
    </source>
</evidence>
<evidence type="ECO:0000256" key="1">
    <source>
        <dbReference type="ARBA" id="ARBA00008619"/>
    </source>
</evidence>
<feature type="region of interest" description="Disordered" evidence="10">
    <location>
        <begin position="1976"/>
        <end position="2000"/>
    </location>
</feature>
<dbReference type="PANTHER" id="PTHR45652:SF21">
    <property type="entry name" value="ZINC FINGER CCCH DOMAIN-CONTAINING PROTEIN 13-LIKE ISOFORM X1"/>
    <property type="match status" value="1"/>
</dbReference>
<dbReference type="InterPro" id="IPR039008">
    <property type="entry name" value="IF_rod_dom"/>
</dbReference>
<evidence type="ECO:0000256" key="6">
    <source>
        <dbReference type="ARBA" id="ARBA00023136"/>
    </source>
</evidence>
<accession>A0A8J9ZF91</accession>
<feature type="compositionally biased region" description="Gly residues" evidence="10">
    <location>
        <begin position="2140"/>
        <end position="2149"/>
    </location>
</feature>
<feature type="region of interest" description="Disordered" evidence="10">
    <location>
        <begin position="1347"/>
        <end position="1372"/>
    </location>
</feature>
<feature type="compositionally biased region" description="Low complexity" evidence="10">
    <location>
        <begin position="1771"/>
        <end position="1782"/>
    </location>
</feature>
<feature type="compositionally biased region" description="Polar residues" evidence="10">
    <location>
        <begin position="2481"/>
        <end position="2499"/>
    </location>
</feature>
<feature type="region of interest" description="Disordered" evidence="10">
    <location>
        <begin position="421"/>
        <end position="461"/>
    </location>
</feature>
<dbReference type="Gene3D" id="1.20.5.1160">
    <property type="entry name" value="Vasodilator-stimulated phosphoprotein"/>
    <property type="match status" value="1"/>
</dbReference>
<keyword evidence="7" id="KW-0539">Nucleus</keyword>
<feature type="region of interest" description="Disordered" evidence="10">
    <location>
        <begin position="2472"/>
        <end position="2499"/>
    </location>
</feature>
<feature type="compositionally biased region" description="Low complexity" evidence="10">
    <location>
        <begin position="1976"/>
        <end position="1993"/>
    </location>
</feature>
<gene>
    <name evidence="13" type="primary">GFAP</name>
    <name evidence="13" type="ORF">BLAG_LOCUS12638</name>
</gene>
<comment type="similarity">
    <text evidence="1">Belongs to the nesprin family.</text>
</comment>
<dbReference type="SMART" id="SM01249">
    <property type="entry name" value="KASH"/>
    <property type="match status" value="1"/>
</dbReference>
<dbReference type="PANTHER" id="PTHR45652">
    <property type="entry name" value="GLIAL FIBRILLARY ACIDIC PROTEIN"/>
    <property type="match status" value="1"/>
</dbReference>
<dbReference type="GO" id="GO:0005200">
    <property type="term" value="F:structural constituent of cytoskeleton"/>
    <property type="evidence" value="ECO:0007669"/>
    <property type="project" value="TreeGrafter"/>
</dbReference>
<protein>
    <submittedName>
        <fullName evidence="13">GFAP protein</fullName>
    </submittedName>
</protein>
<feature type="compositionally biased region" description="Basic and acidic residues" evidence="10">
    <location>
        <begin position="1683"/>
        <end position="1694"/>
    </location>
</feature>
<feature type="region of interest" description="Disordered" evidence="10">
    <location>
        <begin position="221"/>
        <end position="253"/>
    </location>
</feature>
<evidence type="ECO:0000256" key="4">
    <source>
        <dbReference type="ARBA" id="ARBA00022989"/>
    </source>
</evidence>
<feature type="compositionally biased region" description="Polar residues" evidence="10">
    <location>
        <begin position="2208"/>
        <end position="2223"/>
    </location>
</feature>
<feature type="compositionally biased region" description="Basic and acidic residues" evidence="10">
    <location>
        <begin position="2440"/>
        <end position="2449"/>
    </location>
</feature>
<keyword evidence="14" id="KW-1185">Reference proteome</keyword>
<proteinExistence type="inferred from homology"/>